<gene>
    <name evidence="1" type="ORF">L1987_54063</name>
</gene>
<sequence length="124" mass="14344">MAIILKDFGLDQFLVRLVGSSREFEVTKSELRVRHSHQNGEWIVISKVPKDYKDANSTKLLKYDQDSGYQANQKDTKGDFDTKDLCFDTQNNHHLMESRIISSKTLNQPTVILKMKRIKHVHGV</sequence>
<keyword evidence="2" id="KW-1185">Reference proteome</keyword>
<comment type="caution">
    <text evidence="1">The sequence shown here is derived from an EMBL/GenBank/DDBJ whole genome shotgun (WGS) entry which is preliminary data.</text>
</comment>
<reference evidence="1 2" key="2">
    <citation type="journal article" date="2022" name="Mol. Ecol. Resour.">
        <title>The genomes of chicory, endive, great burdock and yacon provide insights into Asteraceae paleo-polyploidization history and plant inulin production.</title>
        <authorList>
            <person name="Fan W."/>
            <person name="Wang S."/>
            <person name="Wang H."/>
            <person name="Wang A."/>
            <person name="Jiang F."/>
            <person name="Liu H."/>
            <person name="Zhao H."/>
            <person name="Xu D."/>
            <person name="Zhang Y."/>
        </authorList>
    </citation>
    <scope>NUCLEOTIDE SEQUENCE [LARGE SCALE GENOMIC DNA]</scope>
    <source>
        <strain evidence="2">cv. Yunnan</strain>
        <tissue evidence="1">Leaves</tissue>
    </source>
</reference>
<reference evidence="2" key="1">
    <citation type="journal article" date="2022" name="Mol. Ecol. Resour.">
        <title>The genomes of chicory, endive, great burdock and yacon provide insights into Asteraceae palaeo-polyploidization history and plant inulin production.</title>
        <authorList>
            <person name="Fan W."/>
            <person name="Wang S."/>
            <person name="Wang H."/>
            <person name="Wang A."/>
            <person name="Jiang F."/>
            <person name="Liu H."/>
            <person name="Zhao H."/>
            <person name="Xu D."/>
            <person name="Zhang Y."/>
        </authorList>
    </citation>
    <scope>NUCLEOTIDE SEQUENCE [LARGE SCALE GENOMIC DNA]</scope>
    <source>
        <strain evidence="2">cv. Yunnan</strain>
    </source>
</reference>
<dbReference type="Proteomes" id="UP001056120">
    <property type="component" value="Linkage Group LG18"/>
</dbReference>
<evidence type="ECO:0000313" key="1">
    <source>
        <dbReference type="EMBL" id="KAI3754282.1"/>
    </source>
</evidence>
<organism evidence="1 2">
    <name type="scientific">Smallanthus sonchifolius</name>
    <dbReference type="NCBI Taxonomy" id="185202"/>
    <lineage>
        <taxon>Eukaryota</taxon>
        <taxon>Viridiplantae</taxon>
        <taxon>Streptophyta</taxon>
        <taxon>Embryophyta</taxon>
        <taxon>Tracheophyta</taxon>
        <taxon>Spermatophyta</taxon>
        <taxon>Magnoliopsida</taxon>
        <taxon>eudicotyledons</taxon>
        <taxon>Gunneridae</taxon>
        <taxon>Pentapetalae</taxon>
        <taxon>asterids</taxon>
        <taxon>campanulids</taxon>
        <taxon>Asterales</taxon>
        <taxon>Asteraceae</taxon>
        <taxon>Asteroideae</taxon>
        <taxon>Heliantheae alliance</taxon>
        <taxon>Millerieae</taxon>
        <taxon>Smallanthus</taxon>
    </lineage>
</organism>
<name>A0ACB9E669_9ASTR</name>
<accession>A0ACB9E669</accession>
<evidence type="ECO:0000313" key="2">
    <source>
        <dbReference type="Proteomes" id="UP001056120"/>
    </source>
</evidence>
<protein>
    <submittedName>
        <fullName evidence="1">Uncharacterized protein</fullName>
    </submittedName>
</protein>
<proteinExistence type="predicted"/>
<dbReference type="EMBL" id="CM042035">
    <property type="protein sequence ID" value="KAI3754282.1"/>
    <property type="molecule type" value="Genomic_DNA"/>
</dbReference>